<keyword evidence="6" id="KW-0963">Cytoplasm</keyword>
<sequence length="668" mass="74743">MAEALSPNPTVGPKQRLRIQSPTSPFFLGSNDDQLERAQARAARAAAIRRRSLALNQPLQANSDPCLNKQQILDLFQNCIKLASENKINQKNTWELNLIDHLTDIIKAEEENDAETNFQKASCTLEAGVKIYSLRVDSVHSEAYKVLGGMNRAGQEAEQDTTLEGDNIESGQEESRKEPNKKLSPLTTLESSFEGLNAKKFDAAFVVDPLYRQTTAKFDEGGAKGLLMNNLGVYGGCRVLFDSLEVPAKYMGSQNQSDISDTIDLSFVRDCIEQMVLDLRVKDEISPTLRTIVNQFDENNRRPIDFQLHSQDAAEDHDAAFNDVNGFDHDDHDENCTAWGDDHDDQTDVPDLGCNDADPSFPSYPQDNEPFSSPDGDMDERFENVDGYLFLSLGFSSKQNAWAGPDHWKFRKSKVSEVHPTSEDGSTLKSRQTKSKRQAEVDLNFTNSLEKKMLDIFSPPKNPKLLLLPESRLPCNTKLPEDCHYQPENLVMLFLLSNVKCLGRRANKFSDGSREQYNEYESVPSWDNGSVCGDDSGGYEGDLHSDMEDSNNLINQPRQVNKIEVQYDKTSKQVDVQALKFTLWDHVQESVKLPLQDQKDTISFKNILANLPSECNAAATISDISPHLCFICLLHLANEKGLSIQSCPDLDDLAIRLPHVADSIRGTV</sequence>
<organism evidence="13 14">
    <name type="scientific">Cajanus cajan</name>
    <name type="common">Pigeon pea</name>
    <name type="synonym">Cajanus indicus</name>
    <dbReference type="NCBI Taxonomy" id="3821"/>
    <lineage>
        <taxon>Eukaryota</taxon>
        <taxon>Viridiplantae</taxon>
        <taxon>Streptophyta</taxon>
        <taxon>Embryophyta</taxon>
        <taxon>Tracheophyta</taxon>
        <taxon>Spermatophyta</taxon>
        <taxon>Magnoliopsida</taxon>
        <taxon>eudicotyledons</taxon>
        <taxon>Gunneridae</taxon>
        <taxon>Pentapetalae</taxon>
        <taxon>rosids</taxon>
        <taxon>fabids</taxon>
        <taxon>Fabales</taxon>
        <taxon>Fabaceae</taxon>
        <taxon>Papilionoideae</taxon>
        <taxon>50 kb inversion clade</taxon>
        <taxon>NPAAA clade</taxon>
        <taxon>indigoferoid/millettioid clade</taxon>
        <taxon>Phaseoleae</taxon>
        <taxon>Cajanus</taxon>
    </lineage>
</organism>
<protein>
    <recommendedName>
        <fullName evidence="4 11">Condensin complex subunit 2</fullName>
    </recommendedName>
</protein>
<evidence type="ECO:0000256" key="5">
    <source>
        <dbReference type="ARBA" id="ARBA00022454"/>
    </source>
</evidence>
<comment type="subcellular location">
    <subcellularLocation>
        <location evidence="1">Chromosome</location>
    </subcellularLocation>
    <subcellularLocation>
        <location evidence="2">Cytoplasm</location>
    </subcellularLocation>
</comment>
<dbReference type="GO" id="GO:0003682">
    <property type="term" value="F:chromatin binding"/>
    <property type="evidence" value="ECO:0007669"/>
    <property type="project" value="TreeGrafter"/>
</dbReference>
<dbReference type="PANTHER" id="PTHR13108">
    <property type="entry name" value="CONDENSIN COMPLEX SUBUNIT 2"/>
    <property type="match status" value="1"/>
</dbReference>
<dbReference type="Pfam" id="PF05786">
    <property type="entry name" value="Cnd2"/>
    <property type="match status" value="2"/>
</dbReference>
<evidence type="ECO:0000256" key="4">
    <source>
        <dbReference type="ARBA" id="ARBA00016065"/>
    </source>
</evidence>
<feature type="region of interest" description="Disordered" evidence="12">
    <location>
        <begin position="414"/>
        <end position="439"/>
    </location>
</feature>
<keyword evidence="5" id="KW-0158">Chromosome</keyword>
<name>A0A151S0H7_CAJCA</name>
<comment type="function">
    <text evidence="11">Regulatory subunit of the condensin complex, a complex required for conversion of interphase chromatin into mitotic-like condense chromosomes.</text>
</comment>
<dbReference type="EMBL" id="KQ483504">
    <property type="protein sequence ID" value="KYP48286.1"/>
    <property type="molecule type" value="Genomic_DNA"/>
</dbReference>
<evidence type="ECO:0000256" key="3">
    <source>
        <dbReference type="ARBA" id="ARBA00009471"/>
    </source>
</evidence>
<keyword evidence="7 11" id="KW-0132">Cell division</keyword>
<keyword evidence="9 11" id="KW-0226">DNA condensation</keyword>
<dbReference type="GO" id="GO:0005737">
    <property type="term" value="C:cytoplasm"/>
    <property type="evidence" value="ECO:0007669"/>
    <property type="project" value="UniProtKB-SubCell"/>
</dbReference>
<dbReference type="InterPro" id="IPR022816">
    <property type="entry name" value="Condensin_barren_su2"/>
</dbReference>
<keyword evidence="8 11" id="KW-0498">Mitosis</keyword>
<dbReference type="Gramene" id="C.cajan_27337.t">
    <property type="protein sequence ID" value="C.cajan_27337.t"/>
    <property type="gene ID" value="C.cajan_27337"/>
</dbReference>
<comment type="similarity">
    <text evidence="3 11">Belongs to the CND2 (condensin subunit 2) family.</text>
</comment>
<dbReference type="OrthoDB" id="362021at2759"/>
<evidence type="ECO:0000256" key="1">
    <source>
        <dbReference type="ARBA" id="ARBA00004286"/>
    </source>
</evidence>
<evidence type="ECO:0000256" key="12">
    <source>
        <dbReference type="SAM" id="MobiDB-lite"/>
    </source>
</evidence>
<evidence type="ECO:0000313" key="14">
    <source>
        <dbReference type="Proteomes" id="UP000075243"/>
    </source>
</evidence>
<evidence type="ECO:0000256" key="2">
    <source>
        <dbReference type="ARBA" id="ARBA00004496"/>
    </source>
</evidence>
<reference evidence="13" key="1">
    <citation type="journal article" date="2012" name="Nat. Biotechnol.">
        <title>Draft genome sequence of pigeonpea (Cajanus cajan), an orphan legume crop of resource-poor farmers.</title>
        <authorList>
            <person name="Varshney R.K."/>
            <person name="Chen W."/>
            <person name="Li Y."/>
            <person name="Bharti A.K."/>
            <person name="Saxena R.K."/>
            <person name="Schlueter J.A."/>
            <person name="Donoghue M.T."/>
            <person name="Azam S."/>
            <person name="Fan G."/>
            <person name="Whaley A.M."/>
            <person name="Farmer A.D."/>
            <person name="Sheridan J."/>
            <person name="Iwata A."/>
            <person name="Tuteja R."/>
            <person name="Penmetsa R.V."/>
            <person name="Wu W."/>
            <person name="Upadhyaya H.D."/>
            <person name="Yang S.P."/>
            <person name="Shah T."/>
            <person name="Saxena K.B."/>
            <person name="Michael T."/>
            <person name="McCombie W.R."/>
            <person name="Yang B."/>
            <person name="Zhang G."/>
            <person name="Yang H."/>
            <person name="Wang J."/>
            <person name="Spillane C."/>
            <person name="Cook D.R."/>
            <person name="May G.D."/>
            <person name="Xu X."/>
            <person name="Jackson S.A."/>
        </authorList>
    </citation>
    <scope>NUCLEOTIDE SEQUENCE [LARGE SCALE GENOMIC DNA]</scope>
</reference>
<dbReference type="GO" id="GO:0007076">
    <property type="term" value="P:mitotic chromosome condensation"/>
    <property type="evidence" value="ECO:0007669"/>
    <property type="project" value="InterPro"/>
</dbReference>
<dbReference type="PANTHER" id="PTHR13108:SF9">
    <property type="entry name" value="CONDENSIN COMPLEX SUBUNIT 2"/>
    <property type="match status" value="1"/>
</dbReference>
<accession>A0A151S0H7</accession>
<evidence type="ECO:0000256" key="7">
    <source>
        <dbReference type="ARBA" id="ARBA00022618"/>
    </source>
</evidence>
<dbReference type="PIRSF" id="PIRSF017126">
    <property type="entry name" value="Condensin_H"/>
    <property type="match status" value="1"/>
</dbReference>
<proteinExistence type="inferred from homology"/>
<dbReference type="GO" id="GO:0051301">
    <property type="term" value="P:cell division"/>
    <property type="evidence" value="ECO:0007669"/>
    <property type="project" value="UniProtKB-KW"/>
</dbReference>
<feature type="compositionally biased region" description="Acidic residues" evidence="12">
    <location>
        <begin position="157"/>
        <end position="167"/>
    </location>
</feature>
<evidence type="ECO:0000256" key="9">
    <source>
        <dbReference type="ARBA" id="ARBA00023067"/>
    </source>
</evidence>
<evidence type="ECO:0000256" key="6">
    <source>
        <dbReference type="ARBA" id="ARBA00022490"/>
    </source>
</evidence>
<evidence type="ECO:0000256" key="10">
    <source>
        <dbReference type="ARBA" id="ARBA00023306"/>
    </source>
</evidence>
<evidence type="ECO:0000256" key="11">
    <source>
        <dbReference type="PIRNR" id="PIRNR017126"/>
    </source>
</evidence>
<gene>
    <name evidence="13" type="ORF">KK1_030072</name>
</gene>
<keyword evidence="10 11" id="KW-0131">Cell cycle</keyword>
<dbReference type="Proteomes" id="UP000075243">
    <property type="component" value="Unassembled WGS sequence"/>
</dbReference>
<keyword evidence="14" id="KW-1185">Reference proteome</keyword>
<dbReference type="OMA" id="FRKTCAD"/>
<dbReference type="STRING" id="3821.A0A151S0H7"/>
<feature type="region of interest" description="Disordered" evidence="12">
    <location>
        <begin position="1"/>
        <end position="23"/>
    </location>
</feature>
<feature type="region of interest" description="Disordered" evidence="12">
    <location>
        <begin position="154"/>
        <end position="186"/>
    </location>
</feature>
<dbReference type="GO" id="GO:0000796">
    <property type="term" value="C:condensin complex"/>
    <property type="evidence" value="ECO:0007669"/>
    <property type="project" value="InterPro"/>
</dbReference>
<evidence type="ECO:0000256" key="8">
    <source>
        <dbReference type="ARBA" id="ARBA00022776"/>
    </source>
</evidence>
<evidence type="ECO:0000313" key="13">
    <source>
        <dbReference type="EMBL" id="KYP48286.1"/>
    </source>
</evidence>
<dbReference type="AlphaFoldDB" id="A0A151S0H7"/>